<sequence length="396" mass="42677">MANNANAAGTWAETRNDAMGGTGVASSRWSSAALINPALLTKNQEGDNVGLLIPSAGMQITDPHNLQDNIDDISNSAEDYLNYTFIPIQQIIRNPGIYRQMQSDAADLSSQLKDVRGDEARAKAGGAIAVSIPNETLPFAFVAKVYGTAKVSSDITQHDLDFLDGIANGTVIPNRDDLNNLTSKGFGRVGIVSDYGVAVAHKFDIGGVPVSVGVTPKLQQTWLYNYSTSVYQYKKNDISNNRYRNSDTGFNIDAGLAADFGDSWTVGLTGQNLISRDIDTKVVDGFKDTYQIRPLVTTGVAWHSDLVVLTTDVDLTETKNFKSEANSQFAGVGAEITPLPWLAVRAGYRADMRSHESNVFTGGVGFAPFDLVHIDLMGLYGEDQTWGAGAQLSMTF</sequence>
<dbReference type="OrthoDB" id="6077588at2"/>
<dbReference type="Gene3D" id="2.40.160.60">
    <property type="entry name" value="Outer membrane protein transport protein (OMPP1/FadL/TodX)"/>
    <property type="match status" value="1"/>
</dbReference>
<dbReference type="EMBL" id="QZWH01000023">
    <property type="protein sequence ID" value="RJT22983.1"/>
    <property type="molecule type" value="Genomic_DNA"/>
</dbReference>
<dbReference type="InterPro" id="IPR032811">
    <property type="entry name" value="Put_conjugal_transfer"/>
</dbReference>
<reference evidence="2 3" key="1">
    <citation type="submission" date="2018-09" db="EMBL/GenBank/DDBJ databases">
        <title>Draft genome sequence of Buttiauxella izardii CCUG 35510T.</title>
        <authorList>
            <person name="Salva-Serra F."/>
            <person name="Marathe N."/>
            <person name="Moore E."/>
            <person name="Stadler-Svensson L."/>
            <person name="Engstrom-Jakobsson H."/>
        </authorList>
    </citation>
    <scope>NUCLEOTIDE SEQUENCE [LARGE SCALE GENOMIC DNA]</scope>
    <source>
        <strain evidence="2 3">CCUG 35510</strain>
    </source>
</reference>
<evidence type="ECO:0000313" key="3">
    <source>
        <dbReference type="Proteomes" id="UP000276295"/>
    </source>
</evidence>
<dbReference type="Proteomes" id="UP000276295">
    <property type="component" value="Unassembled WGS sequence"/>
</dbReference>
<protein>
    <submittedName>
        <fullName evidence="2">Type IX secretion system membrane protein PorP/SprF</fullName>
    </submittedName>
</protein>
<proteinExistence type="predicted"/>
<keyword evidence="3" id="KW-1185">Reference proteome</keyword>
<dbReference type="Pfam" id="PF13729">
    <property type="entry name" value="TraF_2"/>
    <property type="match status" value="1"/>
</dbReference>
<feature type="region of interest" description="Disordered" evidence="1">
    <location>
        <begin position="1"/>
        <end position="23"/>
    </location>
</feature>
<evidence type="ECO:0000313" key="2">
    <source>
        <dbReference type="EMBL" id="RJT22983.1"/>
    </source>
</evidence>
<organism evidence="2 3">
    <name type="scientific">Buttiauxella izardii</name>
    <dbReference type="NCBI Taxonomy" id="82991"/>
    <lineage>
        <taxon>Bacteria</taxon>
        <taxon>Pseudomonadati</taxon>
        <taxon>Pseudomonadota</taxon>
        <taxon>Gammaproteobacteria</taxon>
        <taxon>Enterobacterales</taxon>
        <taxon>Enterobacteriaceae</taxon>
        <taxon>Buttiauxella</taxon>
    </lineage>
</organism>
<accession>A0A3A5JQ86</accession>
<name>A0A3A5JQ86_9ENTR</name>
<comment type="caution">
    <text evidence="2">The sequence shown here is derived from an EMBL/GenBank/DDBJ whole genome shotgun (WGS) entry which is preliminary data.</text>
</comment>
<evidence type="ECO:0000256" key="1">
    <source>
        <dbReference type="SAM" id="MobiDB-lite"/>
    </source>
</evidence>
<gene>
    <name evidence="2" type="ORF">D6029_11930</name>
</gene>
<dbReference type="AlphaFoldDB" id="A0A3A5JQ86"/>